<organism evidence="5 6">
    <name type="scientific">Pelagibius litoralis</name>
    <dbReference type="NCBI Taxonomy" id="374515"/>
    <lineage>
        <taxon>Bacteria</taxon>
        <taxon>Pseudomonadati</taxon>
        <taxon>Pseudomonadota</taxon>
        <taxon>Alphaproteobacteria</taxon>
        <taxon>Rhodospirillales</taxon>
        <taxon>Rhodovibrionaceae</taxon>
        <taxon>Pelagibius</taxon>
    </lineage>
</organism>
<gene>
    <name evidence="5" type="ORF">HBA54_19140</name>
</gene>
<dbReference type="Pfam" id="PF02872">
    <property type="entry name" value="5_nucleotid_C"/>
    <property type="match status" value="1"/>
</dbReference>
<dbReference type="Proteomes" id="UP000761264">
    <property type="component" value="Unassembled WGS sequence"/>
</dbReference>
<dbReference type="GO" id="GO:0009166">
    <property type="term" value="P:nucleotide catabolic process"/>
    <property type="evidence" value="ECO:0007669"/>
    <property type="project" value="InterPro"/>
</dbReference>
<dbReference type="EMBL" id="JAAQPH010000015">
    <property type="protein sequence ID" value="NIA70718.1"/>
    <property type="molecule type" value="Genomic_DNA"/>
</dbReference>
<proteinExistence type="inferred from homology"/>
<dbReference type="Pfam" id="PF00149">
    <property type="entry name" value="Metallophos"/>
    <property type="match status" value="1"/>
</dbReference>
<dbReference type="Gene3D" id="3.60.21.10">
    <property type="match status" value="1"/>
</dbReference>
<comment type="similarity">
    <text evidence="2">Belongs to the 5'-nucleotidase family.</text>
</comment>
<evidence type="ECO:0000259" key="4">
    <source>
        <dbReference type="Pfam" id="PF02872"/>
    </source>
</evidence>
<dbReference type="PANTHER" id="PTHR11575:SF48">
    <property type="entry name" value="5'-NUCLEOTIDASE"/>
    <property type="match status" value="1"/>
</dbReference>
<comment type="caution">
    <text evidence="5">The sequence shown here is derived from an EMBL/GenBank/DDBJ whole genome shotgun (WGS) entry which is preliminary data.</text>
</comment>
<keyword evidence="1 2" id="KW-0732">Signal</keyword>
<dbReference type="GO" id="GO:0016787">
    <property type="term" value="F:hydrolase activity"/>
    <property type="evidence" value="ECO:0007669"/>
    <property type="project" value="UniProtKB-KW"/>
</dbReference>
<evidence type="ECO:0000313" key="6">
    <source>
        <dbReference type="Proteomes" id="UP000761264"/>
    </source>
</evidence>
<protein>
    <submittedName>
        <fullName evidence="5">Bifunctional metallophosphatase/5'-nucleotidase</fullName>
    </submittedName>
</protein>
<dbReference type="AlphaFoldDB" id="A0A967F0F1"/>
<dbReference type="InterPro" id="IPR029052">
    <property type="entry name" value="Metallo-depent_PP-like"/>
</dbReference>
<dbReference type="SUPFAM" id="SSF56300">
    <property type="entry name" value="Metallo-dependent phosphatases"/>
    <property type="match status" value="1"/>
</dbReference>
<dbReference type="Gene3D" id="3.90.780.10">
    <property type="entry name" value="5'-Nucleotidase, C-terminal domain"/>
    <property type="match status" value="1"/>
</dbReference>
<feature type="chain" id="PRO_5038157387" evidence="2">
    <location>
        <begin position="28"/>
        <end position="505"/>
    </location>
</feature>
<keyword evidence="6" id="KW-1185">Reference proteome</keyword>
<feature type="domain" description="Calcineurin-like phosphoesterase" evidence="3">
    <location>
        <begin position="33"/>
        <end position="231"/>
    </location>
</feature>
<reference evidence="5" key="1">
    <citation type="submission" date="2020-03" db="EMBL/GenBank/DDBJ databases">
        <title>Genome of Pelagibius litoralis DSM 21314T.</title>
        <authorList>
            <person name="Wang G."/>
        </authorList>
    </citation>
    <scope>NUCLEOTIDE SEQUENCE</scope>
    <source>
        <strain evidence="5">DSM 21314</strain>
    </source>
</reference>
<feature type="domain" description="5'-Nucleotidase C-terminal" evidence="4">
    <location>
        <begin position="313"/>
        <end position="466"/>
    </location>
</feature>
<evidence type="ECO:0000256" key="1">
    <source>
        <dbReference type="ARBA" id="ARBA00022729"/>
    </source>
</evidence>
<dbReference type="InterPro" id="IPR036907">
    <property type="entry name" value="5'-Nucleotdase_C_sf"/>
</dbReference>
<dbReference type="InterPro" id="IPR008334">
    <property type="entry name" value="5'-Nucleotdase_C"/>
</dbReference>
<dbReference type="CDD" id="cd00845">
    <property type="entry name" value="MPP_UshA_N_like"/>
    <property type="match status" value="1"/>
</dbReference>
<keyword evidence="2" id="KW-0378">Hydrolase</keyword>
<name>A0A967F0F1_9PROT</name>
<dbReference type="GO" id="GO:0000166">
    <property type="term" value="F:nucleotide binding"/>
    <property type="evidence" value="ECO:0007669"/>
    <property type="project" value="UniProtKB-KW"/>
</dbReference>
<evidence type="ECO:0000259" key="3">
    <source>
        <dbReference type="Pfam" id="PF00149"/>
    </source>
</evidence>
<evidence type="ECO:0000313" key="5">
    <source>
        <dbReference type="EMBL" id="NIA70718.1"/>
    </source>
</evidence>
<dbReference type="InterPro" id="IPR006179">
    <property type="entry name" value="5_nucleotidase/apyrase"/>
</dbReference>
<keyword evidence="2" id="KW-0547">Nucleotide-binding</keyword>
<sequence length="505" mass="54099">MPHFRIARFLSPVFILALLAATPAAWAESVTLTLLHINDLDRIEESKGRGGLARIMALVKQERAAADNVVFTHGGDTISPSLLSSFDKGAHMIDLYNEAELDLFVLGNHEFDFGPEVVAERIAEARFPILASNARDSDGELVDGTLATWTAQAGPYKIGFFGLVTPETPDISSPGSVTFAPLLQSARRLSDQLREEGADLIVALGHIGIEEDLLLMRADSGIDLLLSGHDHLLVTYYDGQRGFVESGSQGENLMVVDVTLDMVESRGRKSFVWSPAFRILDSRNAEPDPAMAAKVQVYLDQLSKELDIAVGKSVTPLDSRRASVRGEETAIGNLIADAMRQGVGADVALTNGGGIRGDRTYDAGIVLTRRDIQSELPFGNKTVKLSLTGEQLHQALEHGFSKVEEGAGRFPSLSGMTATWSRSAPPGQRVKAVTVGGQPLDLEATYTLATNDFIARGGDGYAVFKDTVPMIDAAAAKFMASMVMDFVAAAGEVSPKAEGRVTAVD</sequence>
<dbReference type="PRINTS" id="PR01607">
    <property type="entry name" value="APYRASEFAMLY"/>
</dbReference>
<accession>A0A967F0F1</accession>
<dbReference type="PANTHER" id="PTHR11575">
    <property type="entry name" value="5'-NUCLEOTIDASE-RELATED"/>
    <property type="match status" value="1"/>
</dbReference>
<dbReference type="InterPro" id="IPR004843">
    <property type="entry name" value="Calcineurin-like_PHP"/>
</dbReference>
<dbReference type="SUPFAM" id="SSF55816">
    <property type="entry name" value="5'-nucleotidase (syn. UDP-sugar hydrolase), C-terminal domain"/>
    <property type="match status" value="1"/>
</dbReference>
<feature type="signal peptide" evidence="2">
    <location>
        <begin position="1"/>
        <end position="27"/>
    </location>
</feature>
<evidence type="ECO:0000256" key="2">
    <source>
        <dbReference type="RuleBase" id="RU362119"/>
    </source>
</evidence>